<dbReference type="Proteomes" id="UP001341840">
    <property type="component" value="Unassembled WGS sequence"/>
</dbReference>
<dbReference type="EMBL" id="JASCZI010061313">
    <property type="protein sequence ID" value="MED6138359.1"/>
    <property type="molecule type" value="Genomic_DNA"/>
</dbReference>
<organism evidence="1 2">
    <name type="scientific">Stylosanthes scabra</name>
    <dbReference type="NCBI Taxonomy" id="79078"/>
    <lineage>
        <taxon>Eukaryota</taxon>
        <taxon>Viridiplantae</taxon>
        <taxon>Streptophyta</taxon>
        <taxon>Embryophyta</taxon>
        <taxon>Tracheophyta</taxon>
        <taxon>Spermatophyta</taxon>
        <taxon>Magnoliopsida</taxon>
        <taxon>eudicotyledons</taxon>
        <taxon>Gunneridae</taxon>
        <taxon>Pentapetalae</taxon>
        <taxon>rosids</taxon>
        <taxon>fabids</taxon>
        <taxon>Fabales</taxon>
        <taxon>Fabaceae</taxon>
        <taxon>Papilionoideae</taxon>
        <taxon>50 kb inversion clade</taxon>
        <taxon>dalbergioids sensu lato</taxon>
        <taxon>Dalbergieae</taxon>
        <taxon>Pterocarpus clade</taxon>
        <taxon>Stylosanthes</taxon>
    </lineage>
</organism>
<evidence type="ECO:0000313" key="1">
    <source>
        <dbReference type="EMBL" id="MED6138359.1"/>
    </source>
</evidence>
<name>A0ABU6SQB9_9FABA</name>
<comment type="caution">
    <text evidence="1">The sequence shown here is derived from an EMBL/GenBank/DDBJ whole genome shotgun (WGS) entry which is preliminary data.</text>
</comment>
<evidence type="ECO:0000313" key="2">
    <source>
        <dbReference type="Proteomes" id="UP001341840"/>
    </source>
</evidence>
<keyword evidence="2" id="KW-1185">Reference proteome</keyword>
<gene>
    <name evidence="1" type="ORF">PIB30_073647</name>
</gene>
<protein>
    <submittedName>
        <fullName evidence="1">Uncharacterized protein</fullName>
    </submittedName>
</protein>
<accession>A0ABU6SQB9</accession>
<sequence length="136" mass="15347">MTMTEEQLAEATTEAASVMYCLDCVSHVHHNVNIENSKVPPVPQGWFPVIITVTRYPSRFLIKIIASHTLFNPQIRICMTNLWRWRLGRSRHCDSNLAKERLSLNSHTSSSSYEILILNDGDATRFVSEPCTGNGA</sequence>
<proteinExistence type="predicted"/>
<reference evidence="1 2" key="1">
    <citation type="journal article" date="2023" name="Plants (Basel)">
        <title>Bridging the Gap: Combining Genomics and Transcriptomics Approaches to Understand Stylosanthes scabra, an Orphan Legume from the Brazilian Caatinga.</title>
        <authorList>
            <person name="Ferreira-Neto J.R.C."/>
            <person name="da Silva M.D."/>
            <person name="Binneck E."/>
            <person name="de Melo N.F."/>
            <person name="da Silva R.H."/>
            <person name="de Melo A.L.T.M."/>
            <person name="Pandolfi V."/>
            <person name="Bustamante F.O."/>
            <person name="Brasileiro-Vidal A.C."/>
            <person name="Benko-Iseppon A.M."/>
        </authorList>
    </citation>
    <scope>NUCLEOTIDE SEQUENCE [LARGE SCALE GENOMIC DNA]</scope>
    <source>
        <tissue evidence="1">Leaves</tissue>
    </source>
</reference>